<evidence type="ECO:0000256" key="7">
    <source>
        <dbReference type="ARBA" id="ARBA00022741"/>
    </source>
</evidence>
<accession>A0A433D392</accession>
<evidence type="ECO:0000256" key="8">
    <source>
        <dbReference type="ARBA" id="ARBA00022801"/>
    </source>
</evidence>
<feature type="compositionally biased region" description="Acidic residues" evidence="13">
    <location>
        <begin position="109"/>
        <end position="119"/>
    </location>
</feature>
<dbReference type="InterPro" id="IPR009453">
    <property type="entry name" value="ISN1"/>
</dbReference>
<keyword evidence="9" id="KW-0067">ATP-binding</keyword>
<proteinExistence type="inferred from homology"/>
<evidence type="ECO:0000313" key="15">
    <source>
        <dbReference type="Proteomes" id="UP000268093"/>
    </source>
</evidence>
<evidence type="ECO:0000256" key="11">
    <source>
        <dbReference type="ARBA" id="ARBA00023080"/>
    </source>
</evidence>
<dbReference type="GO" id="GO:0005524">
    <property type="term" value="F:ATP binding"/>
    <property type="evidence" value="ECO:0007669"/>
    <property type="project" value="UniProtKB-KW"/>
</dbReference>
<dbReference type="OrthoDB" id="185373at2759"/>
<evidence type="ECO:0000256" key="4">
    <source>
        <dbReference type="ARBA" id="ARBA00012894"/>
    </source>
</evidence>
<keyword evidence="6" id="KW-0479">Metal-binding</keyword>
<dbReference type="Pfam" id="PF06437">
    <property type="entry name" value="ISN1"/>
    <property type="match status" value="1"/>
</dbReference>
<dbReference type="AlphaFoldDB" id="A0A433D392"/>
<evidence type="ECO:0000256" key="2">
    <source>
        <dbReference type="ARBA" id="ARBA00005307"/>
    </source>
</evidence>
<protein>
    <recommendedName>
        <fullName evidence="5">IMP-specific 5'-nucleotidase 1</fullName>
        <ecNumber evidence="4">3.1.3.99</ecNumber>
    </recommendedName>
</protein>
<keyword evidence="15" id="KW-1185">Reference proteome</keyword>
<evidence type="ECO:0000256" key="5">
    <source>
        <dbReference type="ARBA" id="ARBA00015544"/>
    </source>
</evidence>
<comment type="catalytic activity">
    <reaction evidence="12">
        <text>IMP + H2O = inosine + phosphate</text>
        <dbReference type="Rhea" id="RHEA:27718"/>
        <dbReference type="ChEBI" id="CHEBI:15377"/>
        <dbReference type="ChEBI" id="CHEBI:17596"/>
        <dbReference type="ChEBI" id="CHEBI:43474"/>
        <dbReference type="ChEBI" id="CHEBI:58053"/>
        <dbReference type="EC" id="3.1.3.99"/>
    </reaction>
</comment>
<keyword evidence="10" id="KW-0460">Magnesium</keyword>
<evidence type="ECO:0000256" key="10">
    <source>
        <dbReference type="ARBA" id="ARBA00022842"/>
    </source>
</evidence>
<dbReference type="GO" id="GO:0006190">
    <property type="term" value="P:inosine salvage"/>
    <property type="evidence" value="ECO:0007669"/>
    <property type="project" value="InterPro"/>
</dbReference>
<evidence type="ECO:0000256" key="6">
    <source>
        <dbReference type="ARBA" id="ARBA00022723"/>
    </source>
</evidence>
<gene>
    <name evidence="14" type="ORF">BC936DRAFT_148357</name>
</gene>
<dbReference type="EC" id="3.1.3.99" evidence="4"/>
<dbReference type="PANTHER" id="PTHR28213:SF1">
    <property type="entry name" value="IMP-SPECIFIC 5'-NUCLEOTIDASE 1"/>
    <property type="match status" value="1"/>
</dbReference>
<comment type="cofactor">
    <cofactor evidence="1">
        <name>Mg(2+)</name>
        <dbReference type="ChEBI" id="CHEBI:18420"/>
    </cofactor>
</comment>
<evidence type="ECO:0000256" key="13">
    <source>
        <dbReference type="SAM" id="MobiDB-lite"/>
    </source>
</evidence>
<evidence type="ECO:0000256" key="12">
    <source>
        <dbReference type="ARBA" id="ARBA00047413"/>
    </source>
</evidence>
<dbReference type="EMBL" id="RBNI01007507">
    <property type="protein sequence ID" value="RUP45295.1"/>
    <property type="molecule type" value="Genomic_DNA"/>
</dbReference>
<reference evidence="14 15" key="1">
    <citation type="journal article" date="2018" name="New Phytol.">
        <title>Phylogenomics of Endogonaceae and evolution of mycorrhizas within Mucoromycota.</title>
        <authorList>
            <person name="Chang Y."/>
            <person name="Desiro A."/>
            <person name="Na H."/>
            <person name="Sandor L."/>
            <person name="Lipzen A."/>
            <person name="Clum A."/>
            <person name="Barry K."/>
            <person name="Grigoriev I.V."/>
            <person name="Martin F.M."/>
            <person name="Stajich J.E."/>
            <person name="Smith M.E."/>
            <person name="Bonito G."/>
            <person name="Spatafora J.W."/>
        </authorList>
    </citation>
    <scope>NUCLEOTIDE SEQUENCE [LARGE SCALE GENOMIC DNA]</scope>
    <source>
        <strain evidence="14 15">GMNB39</strain>
    </source>
</reference>
<dbReference type="GO" id="GO:0008253">
    <property type="term" value="F:5'-nucleotidase activity"/>
    <property type="evidence" value="ECO:0007669"/>
    <property type="project" value="InterPro"/>
</dbReference>
<feature type="region of interest" description="Disordered" evidence="13">
    <location>
        <begin position="85"/>
        <end position="119"/>
    </location>
</feature>
<evidence type="ECO:0000256" key="1">
    <source>
        <dbReference type="ARBA" id="ARBA00001946"/>
    </source>
</evidence>
<evidence type="ECO:0000313" key="14">
    <source>
        <dbReference type="EMBL" id="RUP45295.1"/>
    </source>
</evidence>
<dbReference type="GO" id="GO:0071590">
    <property type="term" value="P:nicotinamide riboside biosynthetic process"/>
    <property type="evidence" value="ECO:0007669"/>
    <property type="project" value="TreeGrafter"/>
</dbReference>
<comment type="caution">
    <text evidence="14">The sequence shown here is derived from an EMBL/GenBank/DDBJ whole genome shotgun (WGS) entry which is preliminary data.</text>
</comment>
<keyword evidence="7" id="KW-0547">Nucleotide-binding</keyword>
<comment type="similarity">
    <text evidence="2">Belongs to the ISN1 family.</text>
</comment>
<dbReference type="GO" id="GO:0009117">
    <property type="term" value="P:nucleotide metabolic process"/>
    <property type="evidence" value="ECO:0007669"/>
    <property type="project" value="UniProtKB-KW"/>
</dbReference>
<comment type="subunit">
    <text evidence="3">Homotetramer.</text>
</comment>
<keyword evidence="11" id="KW-0546">Nucleotide metabolism</keyword>
<dbReference type="Proteomes" id="UP000268093">
    <property type="component" value="Unassembled WGS sequence"/>
</dbReference>
<name>A0A433D392_9FUNG</name>
<dbReference type="GO" id="GO:0071592">
    <property type="term" value="P:nicotinic acid riboside biosynthetic process"/>
    <property type="evidence" value="ECO:0007669"/>
    <property type="project" value="TreeGrafter"/>
</dbReference>
<organism evidence="14 15">
    <name type="scientific">Jimgerdemannia flammicorona</name>
    <dbReference type="NCBI Taxonomy" id="994334"/>
    <lineage>
        <taxon>Eukaryota</taxon>
        <taxon>Fungi</taxon>
        <taxon>Fungi incertae sedis</taxon>
        <taxon>Mucoromycota</taxon>
        <taxon>Mucoromycotina</taxon>
        <taxon>Endogonomycetes</taxon>
        <taxon>Endogonales</taxon>
        <taxon>Endogonaceae</taxon>
        <taxon>Jimgerdemannia</taxon>
    </lineage>
</organism>
<dbReference type="PANTHER" id="PTHR28213">
    <property type="entry name" value="IMP-SPECIFIC 5'-NUCLEOTIDASE 1"/>
    <property type="match status" value="1"/>
</dbReference>
<sequence>MDARSGNKLIGVQILQSYLSAEPGRTLHVGDQVGRGWVGDGHFLSTGNDFATRAQCCTLWIINPAETQQVLLELGHLLEAFRGRPGEASSDGTVAPPATTSHTLLEGVQGEEGELTVPE</sequence>
<evidence type="ECO:0000256" key="3">
    <source>
        <dbReference type="ARBA" id="ARBA00011881"/>
    </source>
</evidence>
<keyword evidence="8" id="KW-0378">Hydrolase</keyword>
<evidence type="ECO:0000256" key="9">
    <source>
        <dbReference type="ARBA" id="ARBA00022840"/>
    </source>
</evidence>
<dbReference type="GO" id="GO:0000287">
    <property type="term" value="F:magnesium ion binding"/>
    <property type="evidence" value="ECO:0007669"/>
    <property type="project" value="InterPro"/>
</dbReference>